<dbReference type="EMBL" id="JAMOIL010000033">
    <property type="protein sequence ID" value="MCM0622348.1"/>
    <property type="molecule type" value="Genomic_DNA"/>
</dbReference>
<accession>A0A9X2DAH9</accession>
<reference evidence="2" key="1">
    <citation type="submission" date="2022-05" db="EMBL/GenBank/DDBJ databases">
        <authorList>
            <person name="Tuo L."/>
        </authorList>
    </citation>
    <scope>NUCLEOTIDE SEQUENCE</scope>
    <source>
        <strain evidence="2">BSK12Z-4</strain>
    </source>
</reference>
<proteinExistence type="predicted"/>
<protein>
    <submittedName>
        <fullName evidence="2">Uncharacterized protein</fullName>
    </submittedName>
</protein>
<feature type="region of interest" description="Disordered" evidence="1">
    <location>
        <begin position="1"/>
        <end position="22"/>
    </location>
</feature>
<evidence type="ECO:0000313" key="3">
    <source>
        <dbReference type="Proteomes" id="UP001139485"/>
    </source>
</evidence>
<dbReference type="RefSeq" id="WP_250828574.1">
    <property type="nucleotide sequence ID" value="NZ_JAMOIL010000033.1"/>
</dbReference>
<organism evidence="2 3">
    <name type="scientific">Nocardioides bruguierae</name>
    <dbReference type="NCBI Taxonomy" id="2945102"/>
    <lineage>
        <taxon>Bacteria</taxon>
        <taxon>Bacillati</taxon>
        <taxon>Actinomycetota</taxon>
        <taxon>Actinomycetes</taxon>
        <taxon>Propionibacteriales</taxon>
        <taxon>Nocardioidaceae</taxon>
        <taxon>Nocardioides</taxon>
    </lineage>
</organism>
<keyword evidence="3" id="KW-1185">Reference proteome</keyword>
<sequence length="66" mass="7665">MDEQDWWDTPIDYGGARPMTPTEMREQVGRRLAQVQLTSDGERQMALLVDYLVKRLAVHEKTQMDG</sequence>
<dbReference type="AlphaFoldDB" id="A0A9X2DAH9"/>
<name>A0A9X2DAH9_9ACTN</name>
<dbReference type="Proteomes" id="UP001139485">
    <property type="component" value="Unassembled WGS sequence"/>
</dbReference>
<gene>
    <name evidence="2" type="ORF">M8330_18810</name>
</gene>
<evidence type="ECO:0000313" key="2">
    <source>
        <dbReference type="EMBL" id="MCM0622348.1"/>
    </source>
</evidence>
<comment type="caution">
    <text evidence="2">The sequence shown here is derived from an EMBL/GenBank/DDBJ whole genome shotgun (WGS) entry which is preliminary data.</text>
</comment>
<evidence type="ECO:0000256" key="1">
    <source>
        <dbReference type="SAM" id="MobiDB-lite"/>
    </source>
</evidence>